<evidence type="ECO:0000256" key="1">
    <source>
        <dbReference type="ARBA" id="ARBA00005964"/>
    </source>
</evidence>
<sequence length="704" mass="77291">MIHLNNIPITLTTSLVALAGVNAAVPHIKTLGTVSILSDNDLAANLTTRTVGAILVPPSTYAVAAQRCASLNERVWSPSTSNFSLGLDNALSYTAYVDAHNGSTQYWVFSPKNFDACNAITINGTLIQKPCRGVSPGLCTNSGPISQFNVTDTRPELQVTVQSGSQNITGFRDFYGFQFRGIRFALKAERFTDTTLYEGSGSVDATKYGPGCLQPIEDRWPQVSEDCHFLNVWTPYLSAKSSEFTQRKKLKAVMFWIYGGANTAGTATDPEKEGGNLASRGDVVVVSFNYRVGNLGFLTFNDGVHNGTYAISDILTALRWVKKNIENFGGDPKRITIWGSSAGAVNVRTLLAIPEAEGLFAGAIMQSGPGEIGSAGFGVAFDSPKVVYERVTKKVLKESGCDGVVDELECMRNYDPLKWSESGRTQASYPTRDGRLIPYRGVPLSGPLAHPHKIPVMFGYVRDEWSYNFPQDTSKFTVNLQRASAALGIPLAHLANSSYAPERSPLWSTYTEAEKIAAVFNASSKFSTDGLFACLTHAFAFSSVKNGVFNAVYEFQFNRTYQPARWTDAARVICGRDNDDPEHKEYYKCHGGEIPYTFGNILQQGWKDRDTHDTQFARLIVDYWSAFARTGTSQAEKGYLEARGFTESQEKMKEAGAWSGDEMEVMRLQWGGIGTFPVDSDQVGCSEIGFKKDFYENYDYGGSS</sequence>
<keyword evidence="2" id="KW-0378">Hydrolase</keyword>
<dbReference type="AlphaFoldDB" id="A0A9P9DRS5"/>
<feature type="chain" id="PRO_5040298309" evidence="3">
    <location>
        <begin position="24"/>
        <end position="704"/>
    </location>
</feature>
<proteinExistence type="inferred from homology"/>
<evidence type="ECO:0000313" key="6">
    <source>
        <dbReference type="Proteomes" id="UP000700596"/>
    </source>
</evidence>
<feature type="signal peptide" evidence="3">
    <location>
        <begin position="1"/>
        <end position="23"/>
    </location>
</feature>
<evidence type="ECO:0000313" key="5">
    <source>
        <dbReference type="EMBL" id="KAH7125490.1"/>
    </source>
</evidence>
<organism evidence="5 6">
    <name type="scientific">Dendryphion nanum</name>
    <dbReference type="NCBI Taxonomy" id="256645"/>
    <lineage>
        <taxon>Eukaryota</taxon>
        <taxon>Fungi</taxon>
        <taxon>Dikarya</taxon>
        <taxon>Ascomycota</taxon>
        <taxon>Pezizomycotina</taxon>
        <taxon>Dothideomycetes</taxon>
        <taxon>Pleosporomycetidae</taxon>
        <taxon>Pleosporales</taxon>
        <taxon>Torulaceae</taxon>
        <taxon>Dendryphion</taxon>
    </lineage>
</organism>
<reference evidence="5" key="1">
    <citation type="journal article" date="2021" name="Nat. Commun.">
        <title>Genetic determinants of endophytism in the Arabidopsis root mycobiome.</title>
        <authorList>
            <person name="Mesny F."/>
            <person name="Miyauchi S."/>
            <person name="Thiergart T."/>
            <person name="Pickel B."/>
            <person name="Atanasova L."/>
            <person name="Karlsson M."/>
            <person name="Huettel B."/>
            <person name="Barry K.W."/>
            <person name="Haridas S."/>
            <person name="Chen C."/>
            <person name="Bauer D."/>
            <person name="Andreopoulos W."/>
            <person name="Pangilinan J."/>
            <person name="LaButti K."/>
            <person name="Riley R."/>
            <person name="Lipzen A."/>
            <person name="Clum A."/>
            <person name="Drula E."/>
            <person name="Henrissat B."/>
            <person name="Kohler A."/>
            <person name="Grigoriev I.V."/>
            <person name="Martin F.M."/>
            <person name="Hacquard S."/>
        </authorList>
    </citation>
    <scope>NUCLEOTIDE SEQUENCE</scope>
    <source>
        <strain evidence="5">MPI-CAGE-CH-0243</strain>
    </source>
</reference>
<protein>
    <submittedName>
        <fullName evidence="5">Carboxylesterase family-domain-containing protein</fullName>
    </submittedName>
</protein>
<keyword evidence="3" id="KW-0732">Signal</keyword>
<feature type="domain" description="Carboxylesterase type B" evidence="4">
    <location>
        <begin position="178"/>
        <end position="641"/>
    </location>
</feature>
<accession>A0A9P9DRS5</accession>
<dbReference type="InterPro" id="IPR050654">
    <property type="entry name" value="AChE-related_enzymes"/>
</dbReference>
<dbReference type="Proteomes" id="UP000700596">
    <property type="component" value="Unassembled WGS sequence"/>
</dbReference>
<name>A0A9P9DRS5_9PLEO</name>
<dbReference type="InterPro" id="IPR029058">
    <property type="entry name" value="AB_hydrolase_fold"/>
</dbReference>
<dbReference type="GO" id="GO:0052689">
    <property type="term" value="F:carboxylic ester hydrolase activity"/>
    <property type="evidence" value="ECO:0007669"/>
    <property type="project" value="TreeGrafter"/>
</dbReference>
<dbReference type="PROSITE" id="PS00122">
    <property type="entry name" value="CARBOXYLESTERASE_B_1"/>
    <property type="match status" value="1"/>
</dbReference>
<dbReference type="InterPro" id="IPR002018">
    <property type="entry name" value="CarbesteraseB"/>
</dbReference>
<comment type="similarity">
    <text evidence="1">Belongs to the type-B carboxylesterase/lipase family.</text>
</comment>
<dbReference type="Gene3D" id="3.40.50.1820">
    <property type="entry name" value="alpha/beta hydrolase"/>
    <property type="match status" value="1"/>
</dbReference>
<gene>
    <name evidence="5" type="ORF">B0J11DRAFT_605895</name>
</gene>
<dbReference type="PANTHER" id="PTHR43918:SF4">
    <property type="entry name" value="CARBOXYLIC ESTER HYDROLASE"/>
    <property type="match status" value="1"/>
</dbReference>
<dbReference type="Pfam" id="PF00135">
    <property type="entry name" value="COesterase"/>
    <property type="match status" value="1"/>
</dbReference>
<dbReference type="InterPro" id="IPR019826">
    <property type="entry name" value="Carboxylesterase_B_AS"/>
</dbReference>
<dbReference type="PANTHER" id="PTHR43918">
    <property type="entry name" value="ACETYLCHOLINESTERASE"/>
    <property type="match status" value="1"/>
</dbReference>
<dbReference type="OrthoDB" id="408631at2759"/>
<keyword evidence="6" id="KW-1185">Reference proteome</keyword>
<evidence type="ECO:0000259" key="4">
    <source>
        <dbReference type="Pfam" id="PF00135"/>
    </source>
</evidence>
<dbReference type="SUPFAM" id="SSF53474">
    <property type="entry name" value="alpha/beta-Hydrolases"/>
    <property type="match status" value="1"/>
</dbReference>
<dbReference type="EMBL" id="JAGMWT010000007">
    <property type="protein sequence ID" value="KAH7125490.1"/>
    <property type="molecule type" value="Genomic_DNA"/>
</dbReference>
<evidence type="ECO:0000256" key="3">
    <source>
        <dbReference type="SAM" id="SignalP"/>
    </source>
</evidence>
<comment type="caution">
    <text evidence="5">The sequence shown here is derived from an EMBL/GenBank/DDBJ whole genome shotgun (WGS) entry which is preliminary data.</text>
</comment>
<evidence type="ECO:0000256" key="2">
    <source>
        <dbReference type="ARBA" id="ARBA00022801"/>
    </source>
</evidence>